<dbReference type="Gene3D" id="3.40.50.1240">
    <property type="entry name" value="Phosphoglycerate mutase-like"/>
    <property type="match status" value="2"/>
</dbReference>
<dbReference type="InterPro" id="IPR013078">
    <property type="entry name" value="His_Pase_superF_clade-1"/>
</dbReference>
<feature type="region of interest" description="Disordered" evidence="2">
    <location>
        <begin position="1"/>
        <end position="65"/>
    </location>
</feature>
<dbReference type="CDD" id="cd07067">
    <property type="entry name" value="HP_PGM_like"/>
    <property type="match status" value="1"/>
</dbReference>
<keyword evidence="4" id="KW-1185">Reference proteome</keyword>
<evidence type="ECO:0000256" key="2">
    <source>
        <dbReference type="SAM" id="MobiDB-lite"/>
    </source>
</evidence>
<dbReference type="Pfam" id="PF00300">
    <property type="entry name" value="His_Phos_1"/>
    <property type="match status" value="1"/>
</dbReference>
<feature type="compositionally biased region" description="Low complexity" evidence="2">
    <location>
        <begin position="51"/>
        <end position="65"/>
    </location>
</feature>
<sequence>MSRAPLARRGGVNRWAPASASASSPPRPPGRHPARRPIQSHPRAPAMDCSNAIEEAGNGSAGSAVAAGQIASSGKAEAEEVEGGDGMRDQVADLARQVAELKGLVAAQAAALEAQRMEVGRLRAAAAAGEGEEGEGGDGAGARSPLQAQAVAMADRRFGGRFDARFHSLSRGAIPEDFRVLPKRIILVRHAQSEGNVNKQIYSHVPDRNLGLTEGGWEQAIEAGKKLRRVFERDGDANNFKLFFFISPYRRSYETYEGIRFPNGESGADVYDRITIFEDHLIRDINAGRWSQDNTNLVLVTHGLSLRIILMRWFHWTVDQFLTVYNPPNAVPVVLERIGPNSIAPTWMHTKMLYRMSPHSLETMKGCTEDMVKHTVSSESCIL</sequence>
<evidence type="ECO:0000313" key="4">
    <source>
        <dbReference type="Proteomes" id="UP000708148"/>
    </source>
</evidence>
<dbReference type="InterPro" id="IPR029033">
    <property type="entry name" value="His_PPase_superfam"/>
</dbReference>
<protein>
    <submittedName>
        <fullName evidence="3">Uncharacterized protein</fullName>
    </submittedName>
</protein>
<accession>A0A8S1IMW3</accession>
<dbReference type="SUPFAM" id="SSF53254">
    <property type="entry name" value="Phosphoglycerate mutase-like"/>
    <property type="match status" value="1"/>
</dbReference>
<dbReference type="AlphaFoldDB" id="A0A8S1IMW3"/>
<evidence type="ECO:0000256" key="1">
    <source>
        <dbReference type="PIRSR" id="PIRSR613078-3"/>
    </source>
</evidence>
<evidence type="ECO:0000313" key="3">
    <source>
        <dbReference type="EMBL" id="CAD7696217.1"/>
    </source>
</evidence>
<dbReference type="PANTHER" id="PTHR46192">
    <property type="entry name" value="BROAD-RANGE ACID PHOSPHATASE DET1"/>
    <property type="match status" value="1"/>
</dbReference>
<gene>
    <name evidence="3" type="ORF">OSTQU699_LOCUS1578</name>
</gene>
<dbReference type="SMART" id="SM00855">
    <property type="entry name" value="PGAM"/>
    <property type="match status" value="1"/>
</dbReference>
<name>A0A8S1IMW3_9CHLO</name>
<proteinExistence type="predicted"/>
<dbReference type="InterPro" id="IPR052765">
    <property type="entry name" value="PGM-Related"/>
</dbReference>
<organism evidence="3 4">
    <name type="scientific">Ostreobium quekettii</name>
    <dbReference type="NCBI Taxonomy" id="121088"/>
    <lineage>
        <taxon>Eukaryota</taxon>
        <taxon>Viridiplantae</taxon>
        <taxon>Chlorophyta</taxon>
        <taxon>core chlorophytes</taxon>
        <taxon>Ulvophyceae</taxon>
        <taxon>TCBD clade</taxon>
        <taxon>Bryopsidales</taxon>
        <taxon>Ostreobineae</taxon>
        <taxon>Ostreobiaceae</taxon>
        <taxon>Ostreobium</taxon>
    </lineage>
</organism>
<comment type="caution">
    <text evidence="3">The sequence shown here is derived from an EMBL/GenBank/DDBJ whole genome shotgun (WGS) entry which is preliminary data.</text>
</comment>
<reference evidence="3" key="1">
    <citation type="submission" date="2020-12" db="EMBL/GenBank/DDBJ databases">
        <authorList>
            <person name="Iha C."/>
        </authorList>
    </citation>
    <scope>NUCLEOTIDE SEQUENCE</scope>
</reference>
<feature type="site" description="Transition state stabilizer" evidence="1">
    <location>
        <position position="302"/>
    </location>
</feature>
<dbReference type="Proteomes" id="UP000708148">
    <property type="component" value="Unassembled WGS sequence"/>
</dbReference>
<dbReference type="EMBL" id="CAJHUC010000446">
    <property type="protein sequence ID" value="CAD7696217.1"/>
    <property type="molecule type" value="Genomic_DNA"/>
</dbReference>
<dbReference type="OrthoDB" id="10261749at2759"/>